<feature type="coiled-coil region" evidence="1">
    <location>
        <begin position="16"/>
        <end position="51"/>
    </location>
</feature>
<evidence type="ECO:0000313" key="2">
    <source>
        <dbReference type="EMBL" id="ASZ76320.1"/>
    </source>
</evidence>
<protein>
    <submittedName>
        <fullName evidence="2">Uncharacterized protein</fullName>
    </submittedName>
</protein>
<reference evidence="2 3" key="1">
    <citation type="submission" date="2017-04" db="EMBL/GenBank/DDBJ databases">
        <title>Complete Genome Sequence of Lytic Bacteriophage PM2 Infecting Proteus mirabilis Isolates.</title>
        <authorList>
            <person name="Kim D."/>
            <person name="Kim Y.J."/>
            <person name="Han B.K."/>
            <person name="Kim H."/>
        </authorList>
    </citation>
    <scope>NUCLEOTIDE SEQUENCE [LARGE SCALE GENOMIC DNA]</scope>
</reference>
<organism evidence="2 3">
    <name type="scientific">Proteus phage PM2</name>
    <dbReference type="NCBI Taxonomy" id="2025809"/>
    <lineage>
        <taxon>Viruses</taxon>
        <taxon>Duplodnaviria</taxon>
        <taxon>Heunggongvirae</taxon>
        <taxon>Uroviricota</taxon>
        <taxon>Caudoviricetes</taxon>
        <taxon>Pantevenvirales</taxon>
        <taxon>Straboviridae</taxon>
        <taxon>Bragavirus</taxon>
        <taxon>Bragavirus pm2</taxon>
    </lineage>
</organism>
<accession>A0A249XWG6</accession>
<dbReference type="Proteomes" id="UP000257595">
    <property type="component" value="Segment"/>
</dbReference>
<proteinExistence type="predicted"/>
<sequence length="108" mass="12825">MNESKEITIDSIDPDVEKYEKRLQAEAEKRAEKILKKNKREINRLKTLYEESLLSGNKEQFIYALGKLRKIYKQSTERGVLEYCYETSRKAMFKIIEEAKENDTDINI</sequence>
<dbReference type="RefSeq" id="YP_010091928.1">
    <property type="nucleotide sequence ID" value="NC_055727.1"/>
</dbReference>
<name>A0A249XWG6_9CAUD</name>
<keyword evidence="1" id="KW-0175">Coiled coil</keyword>
<dbReference type="GeneID" id="65109473"/>
<evidence type="ECO:0000313" key="3">
    <source>
        <dbReference type="Proteomes" id="UP000257595"/>
    </source>
</evidence>
<keyword evidence="3" id="KW-1185">Reference proteome</keyword>
<dbReference type="Pfam" id="PF10849">
    <property type="entry name" value="DUF2654"/>
    <property type="match status" value="1"/>
</dbReference>
<evidence type="ECO:0000256" key="1">
    <source>
        <dbReference type="SAM" id="Coils"/>
    </source>
</evidence>
<dbReference type="KEGG" id="vg:65109473"/>
<dbReference type="EMBL" id="MF001355">
    <property type="protein sequence ID" value="ASZ76320.1"/>
    <property type="molecule type" value="Genomic_DNA"/>
</dbReference>
<dbReference type="InterPro" id="IPR022558">
    <property type="entry name" value="DUF2654"/>
</dbReference>